<dbReference type="SUPFAM" id="SSF49452">
    <property type="entry name" value="Starch-binding domain-like"/>
    <property type="match status" value="1"/>
</dbReference>
<dbReference type="PANTHER" id="PTHR15048">
    <property type="entry name" value="STARCH-BINDING DOMAIN-CONTAINING PROTEIN 1"/>
    <property type="match status" value="1"/>
</dbReference>
<dbReference type="CDD" id="cd05467">
    <property type="entry name" value="CBM20"/>
    <property type="match status" value="1"/>
</dbReference>
<name>A0A813DF17_POLGL</name>
<comment type="caution">
    <text evidence="3">The sequence shown here is derived from an EMBL/GenBank/DDBJ whole genome shotgun (WGS) entry which is preliminary data.</text>
</comment>
<dbReference type="InterPro" id="IPR002044">
    <property type="entry name" value="CBM20"/>
</dbReference>
<feature type="region of interest" description="Disordered" evidence="1">
    <location>
        <begin position="112"/>
        <end position="183"/>
    </location>
</feature>
<dbReference type="PANTHER" id="PTHR15048:SF0">
    <property type="entry name" value="STARCH-BINDING DOMAIN-CONTAINING PROTEIN 1"/>
    <property type="match status" value="1"/>
</dbReference>
<dbReference type="Proteomes" id="UP000654075">
    <property type="component" value="Unassembled WGS sequence"/>
</dbReference>
<evidence type="ECO:0000313" key="3">
    <source>
        <dbReference type="EMBL" id="CAE8586173.1"/>
    </source>
</evidence>
<proteinExistence type="predicted"/>
<dbReference type="GO" id="GO:0016020">
    <property type="term" value="C:membrane"/>
    <property type="evidence" value="ECO:0007669"/>
    <property type="project" value="TreeGrafter"/>
</dbReference>
<dbReference type="AlphaFoldDB" id="A0A813DF17"/>
<dbReference type="OrthoDB" id="295239at2759"/>
<dbReference type="EMBL" id="CAJNNV010001938">
    <property type="protein sequence ID" value="CAE8586173.1"/>
    <property type="molecule type" value="Genomic_DNA"/>
</dbReference>
<gene>
    <name evidence="3" type="ORF">PGLA1383_LOCUS5067</name>
</gene>
<keyword evidence="4" id="KW-1185">Reference proteome</keyword>
<dbReference type="Gene3D" id="2.60.40.10">
    <property type="entry name" value="Immunoglobulins"/>
    <property type="match status" value="1"/>
</dbReference>
<dbReference type="PROSITE" id="PS51166">
    <property type="entry name" value="CBM20"/>
    <property type="match status" value="1"/>
</dbReference>
<sequence>MSSVVFKVCCESTQPGECVFLVGSHGVIGEWTPERALMMATSAEDFPVWSATCRLPASEAIEYKCVILREDRSGSARWEEFPGNHAVTPEDGRVVEAFSIWGNASVRLSSALEPPATSRPEPLSEPLPVAQAEPSCRGSPAASDLSGAPPSATTTGTPAASEASFQASELPGLPPAASSQQAANNEFELPAAHCENGGKDGGVSPVKARAPVRAGGALSSLMRVAKFICQRKRPIPN</sequence>
<feature type="compositionally biased region" description="Low complexity" evidence="1">
    <location>
        <begin position="146"/>
        <end position="161"/>
    </location>
</feature>
<feature type="domain" description="CBM20" evidence="2">
    <location>
        <begin position="1"/>
        <end position="103"/>
    </location>
</feature>
<reference evidence="3" key="1">
    <citation type="submission" date="2021-02" db="EMBL/GenBank/DDBJ databases">
        <authorList>
            <person name="Dougan E. K."/>
            <person name="Rhodes N."/>
            <person name="Thang M."/>
            <person name="Chan C."/>
        </authorList>
    </citation>
    <scope>NUCLEOTIDE SEQUENCE</scope>
</reference>
<dbReference type="InterPro" id="IPR013784">
    <property type="entry name" value="Carb-bd-like_fold"/>
</dbReference>
<evidence type="ECO:0000259" key="2">
    <source>
        <dbReference type="PROSITE" id="PS51166"/>
    </source>
</evidence>
<accession>A0A813DF17</accession>
<dbReference type="Pfam" id="PF00686">
    <property type="entry name" value="CBM_20"/>
    <property type="match status" value="1"/>
</dbReference>
<organism evidence="3 4">
    <name type="scientific">Polarella glacialis</name>
    <name type="common">Dinoflagellate</name>
    <dbReference type="NCBI Taxonomy" id="89957"/>
    <lineage>
        <taxon>Eukaryota</taxon>
        <taxon>Sar</taxon>
        <taxon>Alveolata</taxon>
        <taxon>Dinophyceae</taxon>
        <taxon>Suessiales</taxon>
        <taxon>Suessiaceae</taxon>
        <taxon>Polarella</taxon>
    </lineage>
</organism>
<dbReference type="SMART" id="SM01065">
    <property type="entry name" value="CBM_2"/>
    <property type="match status" value="1"/>
</dbReference>
<dbReference type="GO" id="GO:2001070">
    <property type="term" value="F:starch binding"/>
    <property type="evidence" value="ECO:0007669"/>
    <property type="project" value="InterPro"/>
</dbReference>
<protein>
    <recommendedName>
        <fullName evidence="2">CBM20 domain-containing protein</fullName>
    </recommendedName>
</protein>
<dbReference type="InterPro" id="IPR013783">
    <property type="entry name" value="Ig-like_fold"/>
</dbReference>
<evidence type="ECO:0000256" key="1">
    <source>
        <dbReference type="SAM" id="MobiDB-lite"/>
    </source>
</evidence>
<evidence type="ECO:0000313" key="4">
    <source>
        <dbReference type="Proteomes" id="UP000654075"/>
    </source>
</evidence>